<gene>
    <name evidence="1" type="ORF">NGF19_20105</name>
</gene>
<protein>
    <submittedName>
        <fullName evidence="1">Uncharacterized protein</fullName>
    </submittedName>
</protein>
<dbReference type="RefSeq" id="WP_252426443.1">
    <property type="nucleotide sequence ID" value="NZ_JAMWMR010000018.1"/>
</dbReference>
<evidence type="ECO:0000313" key="1">
    <source>
        <dbReference type="EMBL" id="MCN9243074.1"/>
    </source>
</evidence>
<sequence length="45" mass="4471">MAVWDGSAPTGKGGGTADTVAEARAAGLAVDVVWPSGTRRTGTLR</sequence>
<reference evidence="1 2" key="1">
    <citation type="submission" date="2022-05" db="EMBL/GenBank/DDBJ databases">
        <title>Streptomyces sp. nov. RY43-2 isolated from soil of a peat swamp forest.</title>
        <authorList>
            <person name="Kanchanasin P."/>
            <person name="Tanasupawat S."/>
            <person name="Phongsopitanun W."/>
        </authorList>
    </citation>
    <scope>NUCLEOTIDE SEQUENCE [LARGE SCALE GENOMIC DNA]</scope>
    <source>
        <strain evidence="1 2">RY43-2</strain>
    </source>
</reference>
<evidence type="ECO:0000313" key="2">
    <source>
        <dbReference type="Proteomes" id="UP001523219"/>
    </source>
</evidence>
<name>A0ABT0ZHL3_9ACTN</name>
<comment type="caution">
    <text evidence="1">The sequence shown here is derived from an EMBL/GenBank/DDBJ whole genome shotgun (WGS) entry which is preliminary data.</text>
</comment>
<dbReference type="Proteomes" id="UP001523219">
    <property type="component" value="Unassembled WGS sequence"/>
</dbReference>
<organism evidence="1 2">
    <name type="scientific">Streptomyces macrolidinus</name>
    <dbReference type="NCBI Taxonomy" id="2952607"/>
    <lineage>
        <taxon>Bacteria</taxon>
        <taxon>Bacillati</taxon>
        <taxon>Actinomycetota</taxon>
        <taxon>Actinomycetes</taxon>
        <taxon>Kitasatosporales</taxon>
        <taxon>Streptomycetaceae</taxon>
        <taxon>Streptomyces</taxon>
    </lineage>
</organism>
<dbReference type="EMBL" id="JAMWMR010000018">
    <property type="protein sequence ID" value="MCN9243074.1"/>
    <property type="molecule type" value="Genomic_DNA"/>
</dbReference>
<proteinExistence type="predicted"/>
<accession>A0ABT0ZHL3</accession>
<keyword evidence="2" id="KW-1185">Reference proteome</keyword>